<proteinExistence type="predicted"/>
<dbReference type="OrthoDB" id="8793903at2"/>
<evidence type="ECO:0000259" key="4">
    <source>
        <dbReference type="Pfam" id="PF14341"/>
    </source>
</evidence>
<sequence>MSMSEHSSRAGHRVRHASAQTTAGLRHPALRRQQGAAIVIVMVVMLLGALLVAWSSRAALFSERVTGNEADYLLAFEAAQAMLADAELDALGITADGSACLQGCRKNNPGMLQVPQSFSLLDSDGGDFLVLERAVQGLAVPCRQGLCFDDGRLPARFWLDADTLEAMQASAALYGEFTGAVQDASMGNSRLLVTADMRQNRTLANAWYWIEPLEFNANSAIGQRYAPIGQSVGMNSINGIVYRITAVARGRKPGTQAIVQSILVPQAQAVIAARPSGG</sequence>
<evidence type="ECO:0000313" key="5">
    <source>
        <dbReference type="EMBL" id="THJ33948.1"/>
    </source>
</evidence>
<dbReference type="Pfam" id="PF14341">
    <property type="entry name" value="PilX_N"/>
    <property type="match status" value="1"/>
</dbReference>
<dbReference type="InterPro" id="IPR025746">
    <property type="entry name" value="PilX_N_dom"/>
</dbReference>
<gene>
    <name evidence="5" type="ORF">E8K88_07565</name>
</gene>
<comment type="caution">
    <text evidence="5">The sequence shown here is derived from an EMBL/GenBank/DDBJ whole genome shotgun (WGS) entry which is preliminary data.</text>
</comment>
<keyword evidence="2" id="KW-1133">Transmembrane helix</keyword>
<dbReference type="EMBL" id="SSWX01000008">
    <property type="protein sequence ID" value="THJ33948.1"/>
    <property type="molecule type" value="Genomic_DNA"/>
</dbReference>
<feature type="region of interest" description="Disordered" evidence="1">
    <location>
        <begin position="1"/>
        <end position="25"/>
    </location>
</feature>
<feature type="domain" description="PilX/PilW C-terminal" evidence="3">
    <location>
        <begin position="192"/>
        <end position="264"/>
    </location>
</feature>
<name>A0A4S5BVF8_9BURK</name>
<protein>
    <recommendedName>
        <fullName evidence="7">Pilus assembly protein PilX</fullName>
    </recommendedName>
</protein>
<dbReference type="InterPro" id="IPR025205">
    <property type="entry name" value="PilX/PilW_C"/>
</dbReference>
<evidence type="ECO:0000259" key="3">
    <source>
        <dbReference type="Pfam" id="PF13681"/>
    </source>
</evidence>
<feature type="transmembrane region" description="Helical" evidence="2">
    <location>
        <begin position="35"/>
        <end position="54"/>
    </location>
</feature>
<evidence type="ECO:0000313" key="6">
    <source>
        <dbReference type="Proteomes" id="UP000306236"/>
    </source>
</evidence>
<evidence type="ECO:0008006" key="7">
    <source>
        <dbReference type="Google" id="ProtNLM"/>
    </source>
</evidence>
<keyword evidence="6" id="KW-1185">Reference proteome</keyword>
<dbReference type="AlphaFoldDB" id="A0A4S5BVF8"/>
<accession>A0A4S5BVF8</accession>
<feature type="domain" description="Type 4 fimbrial biogenesis protein PilX N-terminal" evidence="4">
    <location>
        <begin position="34"/>
        <end position="81"/>
    </location>
</feature>
<keyword evidence="2" id="KW-0472">Membrane</keyword>
<evidence type="ECO:0000256" key="2">
    <source>
        <dbReference type="SAM" id="Phobius"/>
    </source>
</evidence>
<keyword evidence="2" id="KW-0812">Transmembrane</keyword>
<reference evidence="5 6" key="1">
    <citation type="submission" date="2019-04" db="EMBL/GenBank/DDBJ databases">
        <title>Lampropedia sp YIM MLB12 draf genome.</title>
        <authorList>
            <person name="Wang Y.-X."/>
        </authorList>
    </citation>
    <scope>NUCLEOTIDE SEQUENCE [LARGE SCALE GENOMIC DNA]</scope>
    <source>
        <strain evidence="5 6">YIM MLB12</strain>
    </source>
</reference>
<evidence type="ECO:0000256" key="1">
    <source>
        <dbReference type="SAM" id="MobiDB-lite"/>
    </source>
</evidence>
<dbReference type="Proteomes" id="UP000306236">
    <property type="component" value="Unassembled WGS sequence"/>
</dbReference>
<organism evidence="5 6">
    <name type="scientific">Lampropedia aestuarii</name>
    <dbReference type="NCBI Taxonomy" id="2562762"/>
    <lineage>
        <taxon>Bacteria</taxon>
        <taxon>Pseudomonadati</taxon>
        <taxon>Pseudomonadota</taxon>
        <taxon>Betaproteobacteria</taxon>
        <taxon>Burkholderiales</taxon>
        <taxon>Comamonadaceae</taxon>
        <taxon>Lampropedia</taxon>
    </lineage>
</organism>
<dbReference type="RefSeq" id="WP_136406056.1">
    <property type="nucleotide sequence ID" value="NZ_SSWX01000008.1"/>
</dbReference>
<dbReference type="Pfam" id="PF13681">
    <property type="entry name" value="PilX"/>
    <property type="match status" value="1"/>
</dbReference>